<dbReference type="EMBL" id="MZ130482">
    <property type="protein sequence ID" value="QWM89802.1"/>
    <property type="molecule type" value="Genomic_DNA"/>
</dbReference>
<reference evidence="1 2" key="1">
    <citation type="submission" date="2021-04" db="EMBL/GenBank/DDBJ databases">
        <authorList>
            <person name="Shkoporov A.N."/>
            <person name="Stockdale S.R."/>
            <person name="Guerin E."/>
            <person name="Ross R.P."/>
            <person name="Hill C."/>
        </authorList>
    </citation>
    <scope>NUCLEOTIDE SEQUENCE [LARGE SCALE GENOMIC DNA]</scope>
    <source>
        <strain evidence="2">cr77_1</strain>
    </source>
</reference>
<organism evidence="1 2">
    <name type="scientific">uncultured phage cr77_1</name>
    <dbReference type="NCBI Taxonomy" id="2986410"/>
    <lineage>
        <taxon>Viruses</taxon>
        <taxon>Duplodnaviria</taxon>
        <taxon>Heunggongvirae</taxon>
        <taxon>Uroviricota</taxon>
        <taxon>Caudoviricetes</taxon>
        <taxon>Crassvirales</taxon>
        <taxon>Suoliviridae</taxon>
        <taxon>Boorivirinae</taxon>
        <taxon>Canhaevirus</taxon>
        <taxon>Canhaevirus faecalis</taxon>
    </lineage>
</organism>
<evidence type="ECO:0000313" key="1">
    <source>
        <dbReference type="EMBL" id="QWM89802.1"/>
    </source>
</evidence>
<proteinExistence type="predicted"/>
<dbReference type="Proteomes" id="UP000827562">
    <property type="component" value="Segment"/>
</dbReference>
<evidence type="ECO:0000313" key="2">
    <source>
        <dbReference type="Proteomes" id="UP000827562"/>
    </source>
</evidence>
<accession>A0AAE7V452</accession>
<sequence length="50" mass="5883">MYKGRTDSATKPIKKKKNITNAIVEYFEIFKAFSSNEFNCLILQYTDCRL</sequence>
<name>A0AAE7V452_9CAUD</name>
<gene>
    <name evidence="1" type="primary">gp_16572</name>
</gene>
<protein>
    <submittedName>
        <fullName evidence="1">Uncharacterized protein</fullName>
    </submittedName>
</protein>
<dbReference type="KEGG" id="vg:75692131"/>
<keyword evidence="2" id="KW-1185">Reference proteome</keyword>
<dbReference type="RefSeq" id="YP_010359374.1">
    <property type="nucleotide sequence ID" value="NC_062772.1"/>
</dbReference>
<dbReference type="GeneID" id="75692131"/>